<feature type="compositionally biased region" description="Basic and acidic residues" evidence="1">
    <location>
        <begin position="1210"/>
        <end position="1225"/>
    </location>
</feature>
<dbReference type="STRING" id="104259.A0A0F7TW03"/>
<feature type="compositionally biased region" description="Basic residues" evidence="1">
    <location>
        <begin position="873"/>
        <end position="883"/>
    </location>
</feature>
<feature type="compositionally biased region" description="Low complexity" evidence="1">
    <location>
        <begin position="355"/>
        <end position="367"/>
    </location>
</feature>
<dbReference type="PANTHER" id="PTHR40641:SF2">
    <property type="entry name" value="INVOLUCRIN REPEAT PROTEIN"/>
    <property type="match status" value="1"/>
</dbReference>
<feature type="compositionally biased region" description="Basic residues" evidence="1">
    <location>
        <begin position="194"/>
        <end position="204"/>
    </location>
</feature>
<protein>
    <recommendedName>
        <fullName evidence="4">Involucrin repeat protein</fullName>
    </recommendedName>
</protein>
<dbReference type="InterPro" id="IPR053268">
    <property type="entry name" value="Woronin_anchor"/>
</dbReference>
<keyword evidence="3" id="KW-1185">Reference proteome</keyword>
<feature type="compositionally biased region" description="Low complexity" evidence="1">
    <location>
        <begin position="824"/>
        <end position="834"/>
    </location>
</feature>
<feature type="compositionally biased region" description="Basic residues" evidence="1">
    <location>
        <begin position="742"/>
        <end position="753"/>
    </location>
</feature>
<feature type="compositionally biased region" description="Polar residues" evidence="1">
    <location>
        <begin position="994"/>
        <end position="1012"/>
    </location>
</feature>
<dbReference type="Proteomes" id="UP000042958">
    <property type="component" value="Unassembled WGS sequence"/>
</dbReference>
<feature type="compositionally biased region" description="Polar residues" evidence="1">
    <location>
        <begin position="238"/>
        <end position="250"/>
    </location>
</feature>
<feature type="compositionally biased region" description="Basic and acidic residues" evidence="1">
    <location>
        <begin position="1"/>
        <end position="20"/>
    </location>
</feature>
<sequence length="1825" mass="201696">MEGEKSLDVVEEVAEQKDQSAVDVEPVQDEVNSPEADMPVVSEQMSERKEEDLAEKEPITETAAEEVEQPALSKKQKKKDKKKKQKQEEKIEEETAAPAPEPLAAEENDQLATVINSSKETQGQPVVEPEPSTEQQLAPNIEEPIIEPARDLDREIPLAQPSEDVESAKDAEPTELANVALESEQLEESSLSRKLSKKEKKKQRQASLAQQAEAEAAAPSEPEEQAPLETAEPETTTSVSDALSTSASGQQEEDMQPVDTSVAVVQLSETVHDGPKEIEQPAVEADHPISTENERPEPVDQPVSEDPKPEEADLVSTPADTTSIAPPPPENEPEAEAELPALSKKMSKKEKKKAAAAAAAAAAALVAAEEEKSDEPEPVPREATPAPEETVEITDNIQQAPELEPALQREVFEQDQNKPDPMTSGILTDVAEKPTAETETQIEPTTEEPKPEEVVQEPVVDEPITRKMSKKEKRKAKKQVEQEALDTPSMQTDTATGTATEVVPEALDVEEPMTPGESKELPSEAEPVTREETTVAEILPLENPPMTVDDSLEEETKETEKTEPYDPLGAVDAQSSTEPKTETEHQVPVESVYLEKAADIGTADDVLTSPPEEPEVVAPLSKKLSKKEKRKAKKKGVMEEEPSNLENDDVSTAEATAPPGKPQEATFSAPVQMESELLAEPPVEAETTREVELESDTAKEIEPAIEAQPELEPEPVTESTPIIPISTIEEPEPEMETALSRKASKKKAKKAKKAGQALELESPVEHATEEQESILAPEAEALTKYISGPTTLEKKHDDEDWPPIDWEDGHSHKPEPSQDKIPEPESVTPVPESEAIGEYDESAIPSALQEAKKNLEQPVEEEEETWSAPLSKKDKKKAKKNKRKSEQAALAVDEPNEEPSHKKIELVHESMPEPPVEDPVSVPKEIETEPPARTTTPGGSKIASLFPGLERGGFRRSAIEKNSPSLKDSAEEETAADLEANRDIAIPVSEAPLATTQIHDNPQFTFEPSTESQRGELDTTTIRQHDPEAITTSQQESPIDPDLPINLECSITEQFPSPDHAASKERSSMLFGSSPSTRIEEATSPRRLLPSQMDAPNDSSCGLRRTPTVIHGRHQHTPRTWNLEEPTIPAPSSSPPRSIFGPYDEPHSRPRTPLDPIAEQEPGDGDNASTARDGTPRLEIKPEHVLPRPHTPVRKFTDNAMAREAWPTPENDKMDKPRSHDDLSKTRKFSGELGSPVTQTPEQGMPVLKPSSSKGKLRRTNRSTSSDLRGASKALDSSQPPPNLDLDQLPSSSSYDPVTDKGKRPLRNMSDVYEGWGETPSSPRSPSRPPSVRHRRSMQHLQDMEARLDQLISENRLLIAARDEAEDKMRNASVARRKSDRALNSSGADLRDKEAEVEQLKSSVEWLQREMSRLAQENEGLTASNAALAAAHAEEVNTVRESSTRELDDLRSQHLALSTQMDIRVRQEIESALAQKDAELRRLREELEEARDKVKELQQQIASSLQDNTLVFRDEDYFDAACQKLCGHVQQWVLRFSKHSDHRRCRTLSELNDEKIADRFDNALLDGSDADSYLSDRVRRRDVFMSVVMSMVWEYIFTRYLFGMDREQRQKLKSLEKQLGEVGPRRAVHRWRATTLTLLSKRPAFASQRQSDTEAVALEIFGTLSRVLPPPSQVEAQLLESLRKVLRVAVNLSLEMRTQLAEFIMLPPLQPEYDTNGDLARQVYFNASLMNERSGETTSNDELESQQAVVRIVLFPLVVKKGNDVGEGDDEVVVCPAQVLVARPGKDKRVSKMVSGDRMSVDARSVYSAAPSMAPPSVMDMSNVI</sequence>
<feature type="compositionally biased region" description="Basic and acidic residues" evidence="1">
    <location>
        <begin position="270"/>
        <end position="298"/>
    </location>
</feature>
<feature type="compositionally biased region" description="Low complexity" evidence="1">
    <location>
        <begin position="716"/>
        <end position="728"/>
    </location>
</feature>
<evidence type="ECO:0000313" key="3">
    <source>
        <dbReference type="Proteomes" id="UP000042958"/>
    </source>
</evidence>
<feature type="compositionally biased region" description="Basic and acidic residues" evidence="1">
    <location>
        <begin position="517"/>
        <end position="533"/>
    </location>
</feature>
<feature type="compositionally biased region" description="Basic residues" evidence="1">
    <location>
        <begin position="467"/>
        <end position="477"/>
    </location>
</feature>
<feature type="region of interest" description="Disordered" evidence="1">
    <location>
        <begin position="603"/>
        <end position="1339"/>
    </location>
</feature>
<evidence type="ECO:0008006" key="4">
    <source>
        <dbReference type="Google" id="ProtNLM"/>
    </source>
</evidence>
<feature type="compositionally biased region" description="Low complexity" evidence="1">
    <location>
        <begin position="1284"/>
        <end position="1297"/>
    </location>
</feature>
<feature type="compositionally biased region" description="Basic residues" evidence="1">
    <location>
        <begin position="623"/>
        <end position="635"/>
    </location>
</feature>
<feature type="compositionally biased region" description="Basic residues" evidence="1">
    <location>
        <begin position="345"/>
        <end position="354"/>
    </location>
</feature>
<evidence type="ECO:0000313" key="2">
    <source>
        <dbReference type="EMBL" id="CEJ60913.1"/>
    </source>
</evidence>
<feature type="compositionally biased region" description="Basic and acidic residues" evidence="1">
    <location>
        <begin position="686"/>
        <end position="702"/>
    </location>
</feature>
<dbReference type="EMBL" id="CDHK01000009">
    <property type="protein sequence ID" value="CEJ60913.1"/>
    <property type="molecule type" value="Genomic_DNA"/>
</dbReference>
<feature type="compositionally biased region" description="Basic and acidic residues" evidence="1">
    <location>
        <begin position="45"/>
        <end position="59"/>
    </location>
</feature>
<feature type="compositionally biased region" description="Low complexity" evidence="1">
    <location>
        <begin position="180"/>
        <end position="193"/>
    </location>
</feature>
<feature type="compositionally biased region" description="Polar residues" evidence="1">
    <location>
        <begin position="488"/>
        <end position="499"/>
    </location>
</feature>
<gene>
    <name evidence="2" type="ORF">PMG11_09467</name>
</gene>
<evidence type="ECO:0000256" key="1">
    <source>
        <dbReference type="SAM" id="MobiDB-lite"/>
    </source>
</evidence>
<organism evidence="2 3">
    <name type="scientific">Penicillium brasilianum</name>
    <dbReference type="NCBI Taxonomy" id="104259"/>
    <lineage>
        <taxon>Eukaryota</taxon>
        <taxon>Fungi</taxon>
        <taxon>Dikarya</taxon>
        <taxon>Ascomycota</taxon>
        <taxon>Pezizomycotina</taxon>
        <taxon>Eurotiomycetes</taxon>
        <taxon>Eurotiomycetidae</taxon>
        <taxon>Eurotiales</taxon>
        <taxon>Aspergillaceae</taxon>
        <taxon>Penicillium</taxon>
    </lineage>
</organism>
<accession>A0A0F7TW03</accession>
<proteinExistence type="predicted"/>
<feature type="compositionally biased region" description="Acidic residues" evidence="1">
    <location>
        <begin position="639"/>
        <end position="651"/>
    </location>
</feature>
<feature type="compositionally biased region" description="Basic and acidic residues" evidence="1">
    <location>
        <begin position="1174"/>
        <end position="1186"/>
    </location>
</feature>
<feature type="region of interest" description="Disordered" evidence="1">
    <location>
        <begin position="1"/>
        <end position="589"/>
    </location>
</feature>
<feature type="compositionally biased region" description="Basic and acidic residues" evidence="1">
    <location>
        <begin position="1013"/>
        <end position="1028"/>
    </location>
</feature>
<feature type="compositionally biased region" description="Basic and acidic residues" evidence="1">
    <location>
        <begin position="807"/>
        <end position="823"/>
    </location>
</feature>
<feature type="compositionally biased region" description="Basic and acidic residues" evidence="1">
    <location>
        <begin position="898"/>
        <end position="911"/>
    </location>
</feature>
<feature type="compositionally biased region" description="Low complexity" evidence="1">
    <location>
        <begin position="227"/>
        <end position="237"/>
    </location>
</feature>
<feature type="compositionally biased region" description="Basic residues" evidence="1">
    <location>
        <begin position="74"/>
        <end position="85"/>
    </location>
</feature>
<dbReference type="OrthoDB" id="5365701at2759"/>
<reference evidence="3" key="1">
    <citation type="journal article" date="2015" name="Genome Announc.">
        <title>Draft genome sequence of the fungus Penicillium brasilianum MG11.</title>
        <authorList>
            <person name="Horn F."/>
            <person name="Linde J."/>
            <person name="Mattern D.J."/>
            <person name="Walther G."/>
            <person name="Guthke R."/>
            <person name="Brakhage A.A."/>
            <person name="Valiante V."/>
        </authorList>
    </citation>
    <scope>NUCLEOTIDE SEQUENCE [LARGE SCALE GENOMIC DNA]</scope>
    <source>
        <strain evidence="3">MG11</strain>
    </source>
</reference>
<feature type="compositionally biased region" description="Low complexity" evidence="1">
    <location>
        <begin position="205"/>
        <end position="220"/>
    </location>
</feature>
<name>A0A0F7TW03_PENBI</name>
<feature type="compositionally biased region" description="Polar residues" evidence="1">
    <location>
        <begin position="110"/>
        <end position="124"/>
    </location>
</feature>
<feature type="region of interest" description="Disordered" evidence="1">
    <location>
        <begin position="1366"/>
        <end position="1394"/>
    </location>
</feature>
<dbReference type="PANTHER" id="PTHR40641">
    <property type="entry name" value="INVOLUCRIN REPEAT PROTEIN (AFU_ORTHOLOGUE AFUA_2G08060)"/>
    <property type="match status" value="1"/>
</dbReference>